<dbReference type="AlphaFoldDB" id="A0A840YMX8"/>
<evidence type="ECO:0000313" key="1">
    <source>
        <dbReference type="EMBL" id="MBB5696513.1"/>
    </source>
</evidence>
<sequence>MRAGLRGLSLLRQVALLYGLRPGGAVILALLRRLAWTATGLSGLDLLGRALADGTLAQAPVLKQIAAALPGTGLAAVRLKRLADVAAKACSPLG</sequence>
<gene>
    <name evidence="1" type="ORF">FHS87_004584</name>
</gene>
<protein>
    <submittedName>
        <fullName evidence="1">Uncharacterized protein</fullName>
    </submittedName>
</protein>
<reference evidence="1 2" key="1">
    <citation type="submission" date="2020-08" db="EMBL/GenBank/DDBJ databases">
        <title>Genomic Encyclopedia of Type Strains, Phase IV (KMG-IV): sequencing the most valuable type-strain genomes for metagenomic binning, comparative biology and taxonomic classification.</title>
        <authorList>
            <person name="Goeker M."/>
        </authorList>
    </citation>
    <scope>NUCLEOTIDE SEQUENCE [LARGE SCALE GENOMIC DNA]</scope>
    <source>
        <strain evidence="1 2">DSM 25622</strain>
    </source>
</reference>
<keyword evidence="2" id="KW-1185">Reference proteome</keyword>
<comment type="caution">
    <text evidence="1">The sequence shown here is derived from an EMBL/GenBank/DDBJ whole genome shotgun (WGS) entry which is preliminary data.</text>
</comment>
<proteinExistence type="predicted"/>
<accession>A0A840YMX8</accession>
<evidence type="ECO:0000313" key="2">
    <source>
        <dbReference type="Proteomes" id="UP000580654"/>
    </source>
</evidence>
<dbReference type="RefSeq" id="WP_184521961.1">
    <property type="nucleotide sequence ID" value="NZ_JACIJD010000049.1"/>
</dbReference>
<organism evidence="1 2">
    <name type="scientific">Muricoccus pecuniae</name>
    <dbReference type="NCBI Taxonomy" id="693023"/>
    <lineage>
        <taxon>Bacteria</taxon>
        <taxon>Pseudomonadati</taxon>
        <taxon>Pseudomonadota</taxon>
        <taxon>Alphaproteobacteria</taxon>
        <taxon>Acetobacterales</taxon>
        <taxon>Roseomonadaceae</taxon>
        <taxon>Muricoccus</taxon>
    </lineage>
</organism>
<name>A0A840YMX8_9PROT</name>
<dbReference type="Proteomes" id="UP000580654">
    <property type="component" value="Unassembled WGS sequence"/>
</dbReference>
<dbReference type="EMBL" id="JACIJD010000049">
    <property type="protein sequence ID" value="MBB5696513.1"/>
    <property type="molecule type" value="Genomic_DNA"/>
</dbReference>